<evidence type="ECO:0000256" key="3">
    <source>
        <dbReference type="ARBA" id="ARBA00022553"/>
    </source>
</evidence>
<feature type="domain" description="Alpha-D-phosphohexomutase C-terminal" evidence="8">
    <location>
        <begin position="451"/>
        <end position="507"/>
    </location>
</feature>
<dbReference type="InterPro" id="IPR036900">
    <property type="entry name" value="A-D-PHexomutase_C_sf"/>
</dbReference>
<keyword evidence="3" id="KW-0597">Phosphoprotein</keyword>
<evidence type="ECO:0000313" key="12">
    <source>
        <dbReference type="EMBL" id="QNH96498.1"/>
    </source>
</evidence>
<dbReference type="EMBL" id="CP046883">
    <property type="protein sequence ID" value="QNH96498.1"/>
    <property type="molecule type" value="Genomic_DNA"/>
</dbReference>
<feature type="domain" description="Alpha-D-phosphohexomutase alpha/beta/alpha" evidence="10">
    <location>
        <begin position="186"/>
        <end position="270"/>
    </location>
</feature>
<dbReference type="KEGG" id="cans:GP473_07365"/>
<gene>
    <name evidence="12" type="ORF">GP473_07365</name>
</gene>
<proteinExistence type="inferred from homology"/>
<dbReference type="PROSITE" id="PS00710">
    <property type="entry name" value="PGM_PMM"/>
    <property type="match status" value="1"/>
</dbReference>
<dbReference type="GO" id="GO:0005975">
    <property type="term" value="P:carbohydrate metabolic process"/>
    <property type="evidence" value="ECO:0007669"/>
    <property type="project" value="InterPro"/>
</dbReference>
<dbReference type="Pfam" id="PF00408">
    <property type="entry name" value="PGM_PMM_IV"/>
    <property type="match status" value="1"/>
</dbReference>
<dbReference type="PANTHER" id="PTHR45745:SF1">
    <property type="entry name" value="PHOSPHOGLUCOMUTASE 2B-RELATED"/>
    <property type="match status" value="1"/>
</dbReference>
<protein>
    <submittedName>
        <fullName evidence="12">Phospho-sugar mutase</fullName>
    </submittedName>
</protein>
<keyword evidence="4 7" id="KW-0479">Metal-binding</keyword>
<sequence length="520" mass="55511">MSSLKFGTAGLRAPVGSGPDKMNVSTVTRATAGVAAWMKKKLPSKHADGRYYVAVGYDARYGSHTLARAAAETFAGAGFGVTLIADPVATPVLAWLVRNRNLDAGVQITASHNPAPDNGYKLYVDGGMQLLSPADTDIEEEIAKQPAAHEIPRSEAKSIDLAAQDGYATAISALVATGEQAVLRPRRTLKILYTPMHGVGGESLESALRNCGFGDVNFVASQRWPDPEFPTVEFPNPEEPGATDALLEEAARLEPDLLIALDPDADRCMLGVKDPSAEKGYRMLRGDETGPLLARRVLAKRVASKKDKTKPVVATTVVSSQLLGAMAEREGWDYVETLTGFKHLARAAESRPGHLAFAYEEAIGTCPSPSVVADKDGVATALIAAAWAAELKEEGRSLLDELADIEVTYGAYRTAQVAKRCTSADAASHAVAVFKQYPPKKLAGMTVAASDIVDSSGRRAEGVRLTGEDGSLHLRVVARPSGTEPKAKFYLELHGPAEKAADVEQRLEQLIQEIRNIEET</sequence>
<dbReference type="CDD" id="cd05799">
    <property type="entry name" value="PGM2"/>
    <property type="match status" value="1"/>
</dbReference>
<dbReference type="InterPro" id="IPR016066">
    <property type="entry name" value="A-D-PHexomutase_CS"/>
</dbReference>
<dbReference type="InterPro" id="IPR016055">
    <property type="entry name" value="A-D-PHexomutase_a/b/a-I/II/III"/>
</dbReference>
<reference evidence="12 13" key="1">
    <citation type="submission" date="2019-12" db="EMBL/GenBank/DDBJ databases">
        <title>Corynebacterium sp. nov., isolated from feces of the Anser Albifrons in China.</title>
        <authorList>
            <person name="Liu Q."/>
        </authorList>
    </citation>
    <scope>NUCLEOTIDE SEQUENCE [LARGE SCALE GENOMIC DNA]</scope>
    <source>
        <strain evidence="12 13">23H37-10</strain>
    </source>
</reference>
<feature type="domain" description="Alpha-D-phosphohexomutase alpha/beta/alpha" evidence="9">
    <location>
        <begin position="4"/>
        <end position="145"/>
    </location>
</feature>
<dbReference type="AlphaFoldDB" id="A0A7G7YPS8"/>
<comment type="cofactor">
    <cofactor evidence="1">
        <name>Mg(2+)</name>
        <dbReference type="ChEBI" id="CHEBI:18420"/>
    </cofactor>
</comment>
<name>A0A7G7YPS8_9CORY</name>
<dbReference type="InterPro" id="IPR005844">
    <property type="entry name" value="A-D-PHexomutase_a/b/a-I"/>
</dbReference>
<dbReference type="Gene3D" id="3.30.310.50">
    <property type="entry name" value="Alpha-D-phosphohexomutase, C-terminal domain"/>
    <property type="match status" value="1"/>
</dbReference>
<dbReference type="Pfam" id="PF02880">
    <property type="entry name" value="PGM_PMM_III"/>
    <property type="match status" value="1"/>
</dbReference>
<dbReference type="GO" id="GO:0008973">
    <property type="term" value="F:phosphopentomutase activity"/>
    <property type="evidence" value="ECO:0007669"/>
    <property type="project" value="TreeGrafter"/>
</dbReference>
<dbReference type="PANTHER" id="PTHR45745">
    <property type="entry name" value="PHOSPHOMANNOMUTASE 45A"/>
    <property type="match status" value="1"/>
</dbReference>
<keyword evidence="13" id="KW-1185">Reference proteome</keyword>
<accession>A0A7G7YPS8</accession>
<evidence type="ECO:0000256" key="2">
    <source>
        <dbReference type="ARBA" id="ARBA00010231"/>
    </source>
</evidence>
<evidence type="ECO:0000256" key="6">
    <source>
        <dbReference type="ARBA" id="ARBA00023235"/>
    </source>
</evidence>
<dbReference type="PRINTS" id="PR00509">
    <property type="entry name" value="PGMPMM"/>
</dbReference>
<evidence type="ECO:0000256" key="7">
    <source>
        <dbReference type="RuleBase" id="RU004326"/>
    </source>
</evidence>
<dbReference type="InterPro" id="IPR005846">
    <property type="entry name" value="A-D-PHexomutase_a/b/a-III"/>
</dbReference>
<evidence type="ECO:0000259" key="8">
    <source>
        <dbReference type="Pfam" id="PF00408"/>
    </source>
</evidence>
<evidence type="ECO:0000259" key="10">
    <source>
        <dbReference type="Pfam" id="PF02879"/>
    </source>
</evidence>
<organism evidence="12 13">
    <name type="scientific">Corynebacterium anserum</name>
    <dbReference type="NCBI Taxonomy" id="2684406"/>
    <lineage>
        <taxon>Bacteria</taxon>
        <taxon>Bacillati</taxon>
        <taxon>Actinomycetota</taxon>
        <taxon>Actinomycetes</taxon>
        <taxon>Mycobacteriales</taxon>
        <taxon>Corynebacteriaceae</taxon>
        <taxon>Corynebacterium</taxon>
    </lineage>
</organism>
<dbReference type="Pfam" id="PF02878">
    <property type="entry name" value="PGM_PMM_I"/>
    <property type="match status" value="1"/>
</dbReference>
<comment type="similarity">
    <text evidence="2 7">Belongs to the phosphohexose mutase family.</text>
</comment>
<dbReference type="SUPFAM" id="SSF53738">
    <property type="entry name" value="Phosphoglucomutase, first 3 domains"/>
    <property type="match status" value="3"/>
</dbReference>
<dbReference type="RefSeq" id="WP_186276787.1">
    <property type="nucleotide sequence ID" value="NZ_CP046883.1"/>
</dbReference>
<dbReference type="Pfam" id="PF02879">
    <property type="entry name" value="PGM_PMM_II"/>
    <property type="match status" value="1"/>
</dbReference>
<dbReference type="GO" id="GO:0000287">
    <property type="term" value="F:magnesium ion binding"/>
    <property type="evidence" value="ECO:0007669"/>
    <property type="project" value="InterPro"/>
</dbReference>
<keyword evidence="5 7" id="KW-0460">Magnesium</keyword>
<dbReference type="InterPro" id="IPR005841">
    <property type="entry name" value="Alpha-D-phosphohexomutase_SF"/>
</dbReference>
<feature type="domain" description="Alpha-D-phosphohexomutase alpha/beta/alpha" evidence="11">
    <location>
        <begin position="286"/>
        <end position="401"/>
    </location>
</feature>
<evidence type="ECO:0000259" key="11">
    <source>
        <dbReference type="Pfam" id="PF02880"/>
    </source>
</evidence>
<dbReference type="SUPFAM" id="SSF55957">
    <property type="entry name" value="Phosphoglucomutase, C-terminal domain"/>
    <property type="match status" value="1"/>
</dbReference>
<dbReference type="Gene3D" id="3.40.120.10">
    <property type="entry name" value="Alpha-D-Glucose-1,6-Bisphosphate, subunit A, domain 3"/>
    <property type="match status" value="3"/>
</dbReference>
<evidence type="ECO:0000256" key="5">
    <source>
        <dbReference type="ARBA" id="ARBA00022842"/>
    </source>
</evidence>
<evidence type="ECO:0000259" key="9">
    <source>
        <dbReference type="Pfam" id="PF02878"/>
    </source>
</evidence>
<evidence type="ECO:0000256" key="1">
    <source>
        <dbReference type="ARBA" id="ARBA00001946"/>
    </source>
</evidence>
<evidence type="ECO:0000256" key="4">
    <source>
        <dbReference type="ARBA" id="ARBA00022723"/>
    </source>
</evidence>
<keyword evidence="6" id="KW-0413">Isomerase</keyword>
<dbReference type="InterPro" id="IPR005845">
    <property type="entry name" value="A-D-PHexomutase_a/b/a-II"/>
</dbReference>
<dbReference type="InterPro" id="IPR005843">
    <property type="entry name" value="A-D-PHexomutase_C"/>
</dbReference>
<dbReference type="Proteomes" id="UP000515275">
    <property type="component" value="Chromosome"/>
</dbReference>
<evidence type="ECO:0000313" key="13">
    <source>
        <dbReference type="Proteomes" id="UP000515275"/>
    </source>
</evidence>
<dbReference type="GO" id="GO:0006166">
    <property type="term" value="P:purine ribonucleoside salvage"/>
    <property type="evidence" value="ECO:0007669"/>
    <property type="project" value="TreeGrafter"/>
</dbReference>